<dbReference type="Proteomes" id="UP000829398">
    <property type="component" value="Chromosome 4"/>
</dbReference>
<sequence>MASTSSSTPSTPVTLSSTLSLPKSCSSHTTNKIENLVEYSYIPESTQISESPYPLLSPYHLYKRPSSFTRSIRTLISTHRPHPKEYIQSSHLDQCSSQATPAEQYVTLEIPPELISNWKREGYTHLHLGGIRLILTLHGRKRLPVTAHLAMLDTRFKQYQDVVIDTVLTTLHAGSVLLTFYPNFNLSLQDPNLPTTLKVQVQIQGAEQISSAKIATLHHQLVYRLQNHALDLPTPEHHSNTLMVLAESDQIPTIIQIPRQIPRHELIKLMPLDWISNYEQFHNNTAPIQTSESMFERCQDGAVRMTSKPPPSAPQEPPRLSFTYSSMITAVQTAQEDLPITGFNYEGYPVYPSKHNGHFLWDAPGSGMCDPTCPCWDDWEEDDDYHCRSDTSSPIPLPTPPLTCMMFSSTSSDYSSFFPPLELHTDSHRNVVSKPFIPSPITSTGHLEPLKPFESVLNWQTQNARAQNDTLLNINSKVENISLRTEQLETKVDSISAQMQQIHQNLQQYDPSKLFCMTRTLFRDNPLPPPPKPKPKLRPQPRPVTFHIPGQHSPGHTSASPPVPPPPTESQPPSQSKDKQPLHQFSAHTVDHSSLTDDQTSDSNLVVSDSHTETDTESSVSTSDSEKSYADITRILMAQLDQPPPGQTSHTEPYVDIPSKVEEEIPESSATNQPPPAQAHTSSPNQKSSNGPWFTFDGLPSHKWRDRLNEMQLQTIAVVQLPEVSSALAVIHDQFLGDPSVVFEAARRDYLNMKCCSLHAKDLDFHYKQMSLLFYKLNGFNEPTLKHVFLASLPDELQPDIQRQLTVSNLSLDNISLGKIFQLAKTCLDKLCEQKSNASRRRIVIAVLKRKGILRNPEFSSRPRRSRKPYRFFIKKSSSSRDFKRRKSSRCFIYKKKGHFAKDCPHKREKSIRLVEHLQATTDYSPEKDELEFYFSEQDEPNNETMFALQNSSDDSDSDQSQIIFHQQLLSLDTTIPIPSIKLQILPSKFQRPIPAIGLIDTGAQRSMLNPHLLPPEYWTNYEEYFKAVNGKLFTTSLNTKKPIGIQIFPNCVIWTKVIGSTLLNKDLLLGFDIVHQIKHLQILPNGIRVKSMFKPFTGILKLYNLSETPQPYQDISNKLLSFCPESHSEFTHPNPLWKNKSFFIKLPFKLNEDINPTKATHPGMSPSDLLLAQQECSQLLAQGLIEPTNSQWACQAFYVEKHSEIIRGKKRLVIDYQPLNMFLQDDKFPLPRRQSMFTFLKNAQIFSKFDLKSGLWQLGIEPTERYKTAFYGHYQPGKNIAQELLHFLDQKLSKKQVQQFLGIINYIRDFIPHVDHYTHHLSALLKKKPPEWNANHTNAVTTLKQIVQNPPPLKLIIDGKRILQTDASDDSWGAIFLEEINGKEHFIAYASGQFSDTQKHYHSVFKEILVVKNGIKKFEYHLIGHHFLIRLTLDPSRETTEDVLWYIWCLTVLYATKLVLPITPTLEHLLDPDKATFLTWTLLEWFSPIPWWRKKLQQLSEIYNLERMPASEAQMFTSVFIIHRPYFQHPDTKLFWTQDQVYEWFTAPHLAVIENEIQDVLHNYLCQLNHQPPPLKDIFHTSSGPQHDLLMIPTPFAISKPKSTGIIIKEEKPDYTDFLFQESQDPWEDFLPLSQHLQQFPQPSMNEPGSSSQPPNADTTTKPSKVDKATQTSPRPGYRRDCPYPPCRGPYYKHPKLSKTFFPKSTCDNPYETESSSEDEYMNLRSP</sequence>
<reference evidence="2" key="1">
    <citation type="journal article" date="2023" name="Hortic. Res.">
        <title>A chromosome-level phased genome enabling allele-level studies in sweet orange: a case study on citrus Huanglongbing tolerance.</title>
        <authorList>
            <person name="Wu B."/>
            <person name="Yu Q."/>
            <person name="Deng Z."/>
            <person name="Duan Y."/>
            <person name="Luo F."/>
            <person name="Gmitter F. Jr."/>
        </authorList>
    </citation>
    <scope>NUCLEOTIDE SEQUENCE [LARGE SCALE GENOMIC DNA]</scope>
    <source>
        <strain evidence="2">cv. Valencia</strain>
    </source>
</reference>
<evidence type="ECO:0000313" key="2">
    <source>
        <dbReference type="Proteomes" id="UP000829398"/>
    </source>
</evidence>
<comment type="caution">
    <text evidence="1">The sequence shown here is derived from an EMBL/GenBank/DDBJ whole genome shotgun (WGS) entry which is preliminary data.</text>
</comment>
<gene>
    <name evidence="1" type="ORF">KPL71_011995</name>
</gene>
<keyword evidence="2" id="KW-1185">Reference proteome</keyword>
<accession>A0ACB8L7N0</accession>
<evidence type="ECO:0000313" key="1">
    <source>
        <dbReference type="EMBL" id="KAH9769422.1"/>
    </source>
</evidence>
<proteinExistence type="predicted"/>
<name>A0ACB8L7N0_CITSI</name>
<protein>
    <submittedName>
        <fullName evidence="1">Uncharacterized protein</fullName>
    </submittedName>
</protein>
<dbReference type="EMBL" id="CM039173">
    <property type="protein sequence ID" value="KAH9769422.1"/>
    <property type="molecule type" value="Genomic_DNA"/>
</dbReference>
<organism evidence="1 2">
    <name type="scientific">Citrus sinensis</name>
    <name type="common">Sweet orange</name>
    <name type="synonym">Citrus aurantium var. sinensis</name>
    <dbReference type="NCBI Taxonomy" id="2711"/>
    <lineage>
        <taxon>Eukaryota</taxon>
        <taxon>Viridiplantae</taxon>
        <taxon>Streptophyta</taxon>
        <taxon>Embryophyta</taxon>
        <taxon>Tracheophyta</taxon>
        <taxon>Spermatophyta</taxon>
        <taxon>Magnoliopsida</taxon>
        <taxon>eudicotyledons</taxon>
        <taxon>Gunneridae</taxon>
        <taxon>Pentapetalae</taxon>
        <taxon>rosids</taxon>
        <taxon>malvids</taxon>
        <taxon>Sapindales</taxon>
        <taxon>Rutaceae</taxon>
        <taxon>Aurantioideae</taxon>
        <taxon>Citrus</taxon>
    </lineage>
</organism>